<evidence type="ECO:0000313" key="4">
    <source>
        <dbReference type="Proteomes" id="UP001160483"/>
    </source>
</evidence>
<gene>
    <name evidence="2" type="ORF">PBS001_LOCUS2456</name>
    <name evidence="1" type="ORF">PBS003_LOCUS1512</name>
</gene>
<evidence type="ECO:0000313" key="1">
    <source>
        <dbReference type="EMBL" id="CAH0474668.1"/>
    </source>
</evidence>
<dbReference type="Proteomes" id="UP001158986">
    <property type="component" value="Unassembled WGS sequence"/>
</dbReference>
<comment type="caution">
    <text evidence="1">The sequence shown here is derived from an EMBL/GenBank/DDBJ whole genome shotgun (WGS) entry which is preliminary data.</text>
</comment>
<evidence type="ECO:0000313" key="3">
    <source>
        <dbReference type="Proteomes" id="UP001158986"/>
    </source>
</evidence>
<dbReference type="EMBL" id="CAKLCB010000135">
    <property type="protein sequence ID" value="CAH0515758.1"/>
    <property type="molecule type" value="Genomic_DNA"/>
</dbReference>
<organism evidence="1 4">
    <name type="scientific">Peronospora belbahrii</name>
    <dbReference type="NCBI Taxonomy" id="622444"/>
    <lineage>
        <taxon>Eukaryota</taxon>
        <taxon>Sar</taxon>
        <taxon>Stramenopiles</taxon>
        <taxon>Oomycota</taxon>
        <taxon>Peronosporomycetes</taxon>
        <taxon>Peronosporales</taxon>
        <taxon>Peronosporaceae</taxon>
        <taxon>Peronospora</taxon>
    </lineage>
</organism>
<dbReference type="EMBL" id="CAKKTJ010000112">
    <property type="protein sequence ID" value="CAH0474668.1"/>
    <property type="molecule type" value="Genomic_DNA"/>
</dbReference>
<protein>
    <submittedName>
        <fullName evidence="1">Uncharacterized protein</fullName>
    </submittedName>
</protein>
<reference evidence="1 3" key="1">
    <citation type="submission" date="2021-11" db="EMBL/GenBank/DDBJ databases">
        <authorList>
            <person name="Islam A."/>
            <person name="Islam S."/>
            <person name="Flora M.S."/>
            <person name="Rahman M."/>
            <person name="Ziaur R.M."/>
            <person name="Epstein J.H."/>
            <person name="Hassan M."/>
            <person name="Klassen M."/>
            <person name="Woodard K."/>
            <person name="Webb A."/>
            <person name="Webby R.J."/>
            <person name="El Zowalaty M.E."/>
        </authorList>
    </citation>
    <scope>NUCLEOTIDE SEQUENCE</scope>
    <source>
        <strain evidence="2">Pbs1</strain>
        <strain evidence="1">Pbs3</strain>
    </source>
</reference>
<accession>A0AAU9KMY4</accession>
<dbReference type="AlphaFoldDB" id="A0AAU9KMY4"/>
<sequence>MWRRNSSKTKAKNDLPRTIIRMSFHDQVRPICQIPLIPLERVYDGYEGRLFTLESHFHFHVRTDSSFHGEIRRKQENDANTVALCNGKKRKRLESTSEPDDIVIGHVIGNAQVVSVNEPVVSLSSSVNYDDTSVVKYYCSFEVLKRLHPMDRYSLTCSTPFPVAPDASAVDTWQFSSVCEQDRQVLRVSSSALTSDKQSRTGEAVESFEEQKLFQLQPVEWNQHQQEEEQAEKEALMIRTRQPSVLNPLRPGKYEFIGFTTSDTPSVIPAVVPRRTNGCRDRPRPVMTTTKNKCLVTLRLLPDGTLRGTSREVVQPQVCQLHGRWSAKRVVYTMEYRVREAVGHFRYSGAVVIDKGGAGVSNGKKMKCKSKANACGKRCEMLSGKWRNEDQDHADGYEGGRGEFKLELVRVDFTSIAIKTDQIEYGILPVFQQKQQQQINQDTGAAIDVDDNDDAIHAFTSGEYELSGCATDADGYEYAFDLEMQLHPGGKLIGWSKERIFQQTCPVFGRWEPSRIVYSQQYMVQHEVGMYTYSADMSTNDAVIRGTWANAEVDCALAPSEHGTFALILVKSTRRWSTFSHSYYPLKFRQRVLTILMASARRHEIPGVIWTNVFAFCNETWFT</sequence>
<name>A0AAU9KMY4_9STRA</name>
<evidence type="ECO:0000313" key="2">
    <source>
        <dbReference type="EMBL" id="CAH0515758.1"/>
    </source>
</evidence>
<dbReference type="Proteomes" id="UP001160483">
    <property type="component" value="Unassembled WGS sequence"/>
</dbReference>
<proteinExistence type="predicted"/>
<keyword evidence="3" id="KW-1185">Reference proteome</keyword>